<dbReference type="AlphaFoldDB" id="A0A017T803"/>
<protein>
    <submittedName>
        <fullName evidence="2">Uncharacterized protein</fullName>
    </submittedName>
</protein>
<evidence type="ECO:0000256" key="1">
    <source>
        <dbReference type="SAM" id="SignalP"/>
    </source>
</evidence>
<dbReference type="OrthoDB" id="8886973at2"/>
<dbReference type="RefSeq" id="WP_044241866.1">
    <property type="nucleotide sequence ID" value="NZ_ASRX01000024.1"/>
</dbReference>
<evidence type="ECO:0000313" key="2">
    <source>
        <dbReference type="EMBL" id="EYF05374.1"/>
    </source>
</evidence>
<organism evidence="2 3">
    <name type="scientific">Chondromyces apiculatus DSM 436</name>
    <dbReference type="NCBI Taxonomy" id="1192034"/>
    <lineage>
        <taxon>Bacteria</taxon>
        <taxon>Pseudomonadati</taxon>
        <taxon>Myxococcota</taxon>
        <taxon>Polyangia</taxon>
        <taxon>Polyangiales</taxon>
        <taxon>Polyangiaceae</taxon>
        <taxon>Chondromyces</taxon>
    </lineage>
</organism>
<sequence length="300" mass="31395">MRHHLLAATAMAAALIAPSIASAANYTVWVHGRNTSGNTQPGNHSYFGYWGSASSAAGVNKRAANWDGTSKIADQNYRIRDALDCYCTGTNFCYLAGHSAGNAQIGYALAQYGTSTRTKKNATPNASGVCGNATGSAAGTQSGWNIKWVDIASGAAGGSELANLGHWAVSDPLTGDLRTATMRALYNHNNTQGKWFYMFAGSKGTAYSGALPGQDDEAVAYHSTGGVSQTGSFCNPGDLFCDGDLGTGTTGAYKGSTLIKLYTNHTVELRDNNEAYNHYSNGAWAGIVGPVRQDIATYAL</sequence>
<gene>
    <name evidence="2" type="ORF">CAP_3291</name>
</gene>
<dbReference type="Proteomes" id="UP000019678">
    <property type="component" value="Unassembled WGS sequence"/>
</dbReference>
<feature type="signal peptide" evidence="1">
    <location>
        <begin position="1"/>
        <end position="23"/>
    </location>
</feature>
<comment type="caution">
    <text evidence="2">The sequence shown here is derived from an EMBL/GenBank/DDBJ whole genome shotgun (WGS) entry which is preliminary data.</text>
</comment>
<keyword evidence="1" id="KW-0732">Signal</keyword>
<name>A0A017T803_9BACT</name>
<accession>A0A017T803</accession>
<evidence type="ECO:0000313" key="3">
    <source>
        <dbReference type="Proteomes" id="UP000019678"/>
    </source>
</evidence>
<feature type="chain" id="PRO_5001496690" evidence="1">
    <location>
        <begin position="24"/>
        <end position="300"/>
    </location>
</feature>
<keyword evidence="3" id="KW-1185">Reference proteome</keyword>
<dbReference type="STRING" id="1192034.CAP_3291"/>
<proteinExistence type="predicted"/>
<dbReference type="EMBL" id="ASRX01000024">
    <property type="protein sequence ID" value="EYF05374.1"/>
    <property type="molecule type" value="Genomic_DNA"/>
</dbReference>
<dbReference type="eggNOG" id="ENOG502Z8DS">
    <property type="taxonomic scope" value="Bacteria"/>
</dbReference>
<reference evidence="2 3" key="1">
    <citation type="submission" date="2013-05" db="EMBL/GenBank/DDBJ databases">
        <title>Genome assembly of Chondromyces apiculatus DSM 436.</title>
        <authorList>
            <person name="Sharma G."/>
            <person name="Khatri I."/>
            <person name="Kaur C."/>
            <person name="Mayilraj S."/>
            <person name="Subramanian S."/>
        </authorList>
    </citation>
    <scope>NUCLEOTIDE SEQUENCE [LARGE SCALE GENOMIC DNA]</scope>
    <source>
        <strain evidence="2 3">DSM 436</strain>
    </source>
</reference>